<dbReference type="Pfam" id="PF24120">
    <property type="entry name" value="SsdA_C"/>
    <property type="match status" value="1"/>
</dbReference>
<dbReference type="VEuPathDB" id="FungiDB:FMAN_14255"/>
<evidence type="ECO:0000256" key="4">
    <source>
        <dbReference type="SAM" id="MobiDB-lite"/>
    </source>
</evidence>
<dbReference type="RefSeq" id="XP_041691463.1">
    <property type="nucleotide sequence ID" value="XM_041826268.1"/>
</dbReference>
<evidence type="ECO:0000256" key="2">
    <source>
        <dbReference type="ARBA" id="ARBA00023043"/>
    </source>
</evidence>
<evidence type="ECO:0000256" key="3">
    <source>
        <dbReference type="PROSITE-ProRule" id="PRU00023"/>
    </source>
</evidence>
<feature type="compositionally biased region" description="Basic and acidic residues" evidence="4">
    <location>
        <begin position="184"/>
        <end position="197"/>
    </location>
</feature>
<reference evidence="7" key="1">
    <citation type="journal article" date="2016" name="Genome Biol. Evol.">
        <title>Comparative 'omics' of the Fusarium fujikuroi species complex highlights differences in genetic potential and metabolite synthesis.</title>
        <authorList>
            <person name="Niehaus E.-M."/>
            <person name="Muensterkoetter M."/>
            <person name="Proctor R.H."/>
            <person name="Brown D.W."/>
            <person name="Sharon A."/>
            <person name="Idan Y."/>
            <person name="Oren-Young L."/>
            <person name="Sieber C.M."/>
            <person name="Novak O."/>
            <person name="Pencik A."/>
            <person name="Tarkowska D."/>
            <person name="Hromadova K."/>
            <person name="Freeman S."/>
            <person name="Maymon M."/>
            <person name="Elazar M."/>
            <person name="Youssef S.A."/>
            <person name="El-Shabrawy E.S.M."/>
            <person name="Shalaby A.B.A."/>
            <person name="Houterman P."/>
            <person name="Brock N.L."/>
            <person name="Burkhardt I."/>
            <person name="Tsavkelova E.A."/>
            <person name="Dickschat J.S."/>
            <person name="Galuszka P."/>
            <person name="Gueldener U."/>
            <person name="Tudzynski B."/>
        </authorList>
    </citation>
    <scope>NUCLEOTIDE SEQUENCE [LARGE SCALE GENOMIC DNA]</scope>
    <source>
        <strain evidence="7">MRC7560</strain>
    </source>
</reference>
<dbReference type="PANTHER" id="PTHR24173">
    <property type="entry name" value="ANKYRIN REPEAT CONTAINING"/>
    <property type="match status" value="1"/>
</dbReference>
<protein>
    <recommendedName>
        <fullName evidence="5">Single-strand DNA deaminase toxin A-like C-terminal domain-containing protein</fullName>
    </recommendedName>
</protein>
<dbReference type="SUPFAM" id="SSF48403">
    <property type="entry name" value="Ankyrin repeat"/>
    <property type="match status" value="1"/>
</dbReference>
<evidence type="ECO:0000259" key="5">
    <source>
        <dbReference type="Pfam" id="PF24120"/>
    </source>
</evidence>
<feature type="region of interest" description="Disordered" evidence="4">
    <location>
        <begin position="178"/>
        <end position="197"/>
    </location>
</feature>
<dbReference type="GeneID" id="65093504"/>
<dbReference type="Proteomes" id="UP000184255">
    <property type="component" value="Unassembled WGS sequence"/>
</dbReference>
<evidence type="ECO:0000313" key="7">
    <source>
        <dbReference type="Proteomes" id="UP000184255"/>
    </source>
</evidence>
<keyword evidence="2 3" id="KW-0040">ANK repeat</keyword>
<dbReference type="PROSITE" id="PS50088">
    <property type="entry name" value="ANK_REPEAT"/>
    <property type="match status" value="2"/>
</dbReference>
<keyword evidence="1" id="KW-0677">Repeat</keyword>
<dbReference type="InterPro" id="IPR057517">
    <property type="entry name" value="SsdA-like_C"/>
</dbReference>
<name>A0A1L7ULX6_FUSMA</name>
<dbReference type="SMART" id="SM00248">
    <property type="entry name" value="ANK"/>
    <property type="match status" value="2"/>
</dbReference>
<evidence type="ECO:0000313" key="6">
    <source>
        <dbReference type="EMBL" id="CVL09105.1"/>
    </source>
</evidence>
<dbReference type="InterPro" id="IPR036770">
    <property type="entry name" value="Ankyrin_rpt-contain_sf"/>
</dbReference>
<dbReference type="PANTHER" id="PTHR24173:SF83">
    <property type="entry name" value="SOCS BOX DOMAIN-CONTAINING PROTEIN"/>
    <property type="match status" value="1"/>
</dbReference>
<keyword evidence="7" id="KW-1185">Reference proteome</keyword>
<dbReference type="EMBL" id="FCQH01000031">
    <property type="protein sequence ID" value="CVL09105.1"/>
    <property type="molecule type" value="Genomic_DNA"/>
</dbReference>
<dbReference type="InterPro" id="IPR002110">
    <property type="entry name" value="Ankyrin_rpt"/>
</dbReference>
<dbReference type="AlphaFoldDB" id="A0A1L7ULX6"/>
<comment type="caution">
    <text evidence="6">The sequence shown here is derived from an EMBL/GenBank/DDBJ whole genome shotgun (WGS) entry which is preliminary data.</text>
</comment>
<sequence length="537" mass="60469">MSKPCITHFMIGMPKYKANTVWWDSSSMYIRCPHCDKIHRHGFDGNYHAKHRRVPHCESCETYTICFPSDGLYEIDRSRGLYVRAGADPAAYFAQFEPAPKVDVSDRRKWTEAQEEAELGGLDLEPIRVNRLKLTVSEMITGGLETVRSYLETSQEKDIFLHGVQAFTYRHPTIDDGDASQNILKDDPDGNHETTRTEKERTITSGETALHMAACEMYPEMVKLLLDFGADPNVRTVDGRTPLMEAAIWGRLENVKCLLSHGADKSITCMREGKSLRAIDFAADTWGNSEERYDRSGGKDQVYKEVTHKRNQDRMAIVRELSDEAGEVESRNTETLSHLNGFALTTLRDGGSIISLLANFDVPNRHKTIGILFRGDTIGGPGFPPVAAMSGWKHQSDPELNVQIEGRTWTDEVLRLCRIVGHHLPADEKDQGRPGQFKACHAEKQLTAYFVSKHVFLPQDLAVDDFGMSSLSLDTSQSDCEHQDTLNELQKVQPPERLQKGIILASRAVCQDCNDFIEKVNMALGLMIEFRGVKQYS</sequence>
<organism evidence="6 7">
    <name type="scientific">Fusarium mangiferae</name>
    <name type="common">Mango malformation disease fungus</name>
    <dbReference type="NCBI Taxonomy" id="192010"/>
    <lineage>
        <taxon>Eukaryota</taxon>
        <taxon>Fungi</taxon>
        <taxon>Dikarya</taxon>
        <taxon>Ascomycota</taxon>
        <taxon>Pezizomycotina</taxon>
        <taxon>Sordariomycetes</taxon>
        <taxon>Hypocreomycetidae</taxon>
        <taxon>Hypocreales</taxon>
        <taxon>Nectriaceae</taxon>
        <taxon>Fusarium</taxon>
        <taxon>Fusarium fujikuroi species complex</taxon>
    </lineage>
</organism>
<proteinExistence type="predicted"/>
<dbReference type="PROSITE" id="PS50297">
    <property type="entry name" value="ANK_REP_REGION"/>
    <property type="match status" value="2"/>
</dbReference>
<feature type="repeat" description="ANK" evidence="3">
    <location>
        <begin position="205"/>
        <end position="237"/>
    </location>
</feature>
<accession>A0A1L7ULX6</accession>
<dbReference type="Gene3D" id="1.25.40.20">
    <property type="entry name" value="Ankyrin repeat-containing domain"/>
    <property type="match status" value="1"/>
</dbReference>
<gene>
    <name evidence="6" type="ORF">FMAN_14255</name>
</gene>
<feature type="domain" description="Single-strand DNA deaminase toxin A-like C-terminal" evidence="5">
    <location>
        <begin position="387"/>
        <end position="446"/>
    </location>
</feature>
<evidence type="ECO:0000256" key="1">
    <source>
        <dbReference type="ARBA" id="ARBA00022737"/>
    </source>
</evidence>
<dbReference type="Pfam" id="PF12796">
    <property type="entry name" value="Ank_2"/>
    <property type="match status" value="1"/>
</dbReference>
<feature type="repeat" description="ANK" evidence="3">
    <location>
        <begin position="238"/>
        <end position="270"/>
    </location>
</feature>